<dbReference type="AlphaFoldDB" id="A0A3Q9JL29"/>
<dbReference type="PANTHER" id="PTHR10434:SF66">
    <property type="entry name" value="PHOSPHOLIPID_GLYCEROL ACYLTRANSFERASE DOMAIN-CONTAINING PROTEIN"/>
    <property type="match status" value="1"/>
</dbReference>
<evidence type="ECO:0000256" key="2">
    <source>
        <dbReference type="ARBA" id="ARBA00022679"/>
    </source>
</evidence>
<gene>
    <name evidence="6" type="ORF">DM558_05080</name>
</gene>
<dbReference type="SUPFAM" id="SSF69593">
    <property type="entry name" value="Glycerol-3-phosphate (1)-acyltransferase"/>
    <property type="match status" value="1"/>
</dbReference>
<dbReference type="KEGG" id="emo:DM558_05080"/>
<dbReference type="Proteomes" id="UP000273143">
    <property type="component" value="Chromosome"/>
</dbReference>
<comment type="pathway">
    <text evidence="1">Lipid metabolism.</text>
</comment>
<dbReference type="CDD" id="cd07989">
    <property type="entry name" value="LPLAT_AGPAT-like"/>
    <property type="match status" value="1"/>
</dbReference>
<evidence type="ECO:0000256" key="4">
    <source>
        <dbReference type="SAM" id="Phobius"/>
    </source>
</evidence>
<proteinExistence type="predicted"/>
<sequence length="260" mass="29649">MKYSFLFLNRFWRLLMTGFSFCVFGLGALLLSTFFFNLLNCVIRDDKKRHELTQKSIRYSFKLFLLLTKITGVLDYQISNVEKLSEDDGCLVVANHPNLLDYVLITSVMPKCTCIVKNTLLNNFFMKGVIKAAGYIPNNDPEQLLKDCHHCLVKGDMILVFPEGTRTVEGEPFKLQRGAANIAIRSRADIRIVSIFCSEVFLTKNKKWYHVPLRKPVFNIEVGRKLSINSFIHEDGASLAIDVRKLTGYLTGLLDPNAEK</sequence>
<protein>
    <submittedName>
        <fullName evidence="6">1-acyl-sn-glycerol-3-phosphate acyltransferase</fullName>
    </submittedName>
</protein>
<feature type="domain" description="Phospholipid/glycerol acyltransferase" evidence="5">
    <location>
        <begin position="90"/>
        <end position="200"/>
    </location>
</feature>
<accession>A0A3Q9JL29</accession>
<evidence type="ECO:0000259" key="5">
    <source>
        <dbReference type="SMART" id="SM00563"/>
    </source>
</evidence>
<dbReference type="Pfam" id="PF01553">
    <property type="entry name" value="Acyltransferase"/>
    <property type="match status" value="1"/>
</dbReference>
<dbReference type="PANTHER" id="PTHR10434">
    <property type="entry name" value="1-ACYL-SN-GLYCEROL-3-PHOSPHATE ACYLTRANSFERASE"/>
    <property type="match status" value="1"/>
</dbReference>
<keyword evidence="4" id="KW-0472">Membrane</keyword>
<dbReference type="EMBL" id="CP029822">
    <property type="protein sequence ID" value="AZS50188.1"/>
    <property type="molecule type" value="Genomic_DNA"/>
</dbReference>
<dbReference type="SMART" id="SM00563">
    <property type="entry name" value="PlsC"/>
    <property type="match status" value="1"/>
</dbReference>
<keyword evidence="2 6" id="KW-0808">Transferase</keyword>
<reference evidence="7" key="1">
    <citation type="submission" date="2018-06" db="EMBL/GenBank/DDBJ databases">
        <title>Complete genome of Pseudomonas insecticola strain QZS01.</title>
        <authorList>
            <person name="Wang J."/>
            <person name="Su Q."/>
        </authorList>
    </citation>
    <scope>NUCLEOTIDE SEQUENCE [LARGE SCALE GENOMIC DNA]</scope>
    <source>
        <strain evidence="7">QZS01</strain>
    </source>
</reference>
<name>A0A3Q9JL29_9GAMM</name>
<dbReference type="GO" id="GO:0006654">
    <property type="term" value="P:phosphatidic acid biosynthetic process"/>
    <property type="evidence" value="ECO:0007669"/>
    <property type="project" value="TreeGrafter"/>
</dbReference>
<feature type="transmembrane region" description="Helical" evidence="4">
    <location>
        <begin position="12"/>
        <end position="39"/>
    </location>
</feature>
<dbReference type="InterPro" id="IPR002123">
    <property type="entry name" value="Plipid/glycerol_acylTrfase"/>
</dbReference>
<organism evidence="6 7">
    <name type="scientific">Entomomonas moraniae</name>
    <dbReference type="NCBI Taxonomy" id="2213226"/>
    <lineage>
        <taxon>Bacteria</taxon>
        <taxon>Pseudomonadati</taxon>
        <taxon>Pseudomonadota</taxon>
        <taxon>Gammaproteobacteria</taxon>
        <taxon>Pseudomonadales</taxon>
        <taxon>Pseudomonadaceae</taxon>
        <taxon>Entomomonas</taxon>
    </lineage>
</organism>
<keyword evidence="3 6" id="KW-0012">Acyltransferase</keyword>
<evidence type="ECO:0000313" key="6">
    <source>
        <dbReference type="EMBL" id="AZS50188.1"/>
    </source>
</evidence>
<keyword evidence="4" id="KW-0812">Transmembrane</keyword>
<dbReference type="GO" id="GO:0003841">
    <property type="term" value="F:1-acylglycerol-3-phosphate O-acyltransferase activity"/>
    <property type="evidence" value="ECO:0007669"/>
    <property type="project" value="TreeGrafter"/>
</dbReference>
<evidence type="ECO:0000256" key="3">
    <source>
        <dbReference type="ARBA" id="ARBA00023315"/>
    </source>
</evidence>
<evidence type="ECO:0000256" key="1">
    <source>
        <dbReference type="ARBA" id="ARBA00005189"/>
    </source>
</evidence>
<evidence type="ECO:0000313" key="7">
    <source>
        <dbReference type="Proteomes" id="UP000273143"/>
    </source>
</evidence>
<keyword evidence="7" id="KW-1185">Reference proteome</keyword>
<keyword evidence="4" id="KW-1133">Transmembrane helix</keyword>